<name>A0A8H6C9K8_9LECA</name>
<protein>
    <submittedName>
        <fullName evidence="1">Uncharacterized protein</fullName>
    </submittedName>
</protein>
<gene>
    <name evidence="1" type="ORF">HO133_003896</name>
</gene>
<keyword evidence="2" id="KW-1185">Reference proteome</keyword>
<proteinExistence type="predicted"/>
<dbReference type="Proteomes" id="UP000593566">
    <property type="component" value="Unassembled WGS sequence"/>
</dbReference>
<accession>A0A8H6C9K8</accession>
<dbReference type="AlphaFoldDB" id="A0A8H6C9K8"/>
<reference evidence="1 2" key="1">
    <citation type="journal article" date="2020" name="Genomics">
        <title>Complete, high-quality genomes from long-read metagenomic sequencing of two wolf lichen thalli reveals enigmatic genome architecture.</title>
        <authorList>
            <person name="McKenzie S.K."/>
            <person name="Walston R.F."/>
            <person name="Allen J.L."/>
        </authorList>
    </citation>
    <scope>NUCLEOTIDE SEQUENCE [LARGE SCALE GENOMIC DNA]</scope>
    <source>
        <strain evidence="1">WasteWater1</strain>
    </source>
</reference>
<organism evidence="1 2">
    <name type="scientific">Letharia lupina</name>
    <dbReference type="NCBI Taxonomy" id="560253"/>
    <lineage>
        <taxon>Eukaryota</taxon>
        <taxon>Fungi</taxon>
        <taxon>Dikarya</taxon>
        <taxon>Ascomycota</taxon>
        <taxon>Pezizomycotina</taxon>
        <taxon>Lecanoromycetes</taxon>
        <taxon>OSLEUM clade</taxon>
        <taxon>Lecanoromycetidae</taxon>
        <taxon>Lecanorales</taxon>
        <taxon>Lecanorineae</taxon>
        <taxon>Parmeliaceae</taxon>
        <taxon>Letharia</taxon>
    </lineage>
</organism>
<dbReference type="EMBL" id="JACCJB010000019">
    <property type="protein sequence ID" value="KAF6219430.1"/>
    <property type="molecule type" value="Genomic_DNA"/>
</dbReference>
<sequence length="342" mass="39433">MYKHSGNLCLLKSIMSTTTKDAMVLRPDSSSDFASFPREIRDTVFSYVASAARVDIDYHDNYYLLPYEGADDFAECIELLHEWAPRSYIAKGACEEIWSSGTFNHGWYFESEIVIDPRATLFVRTIQGKTVLKKSVGTPIDLRKCVREIRLYTNPNPYDLANPSEIDNASLLKLKQELSQLGQFPHLRRVQLGLWIPQTCDAYFEGMTIVESISDACKELRKRIGAGLNIILLRAWPYDIGKFEYMDDYDISWMWDTPTQGHRERVREGLATADERIGVLIADGVEQKGERTLLEELRDAGSLLPQLNEEIVKMEVWKRWTGIDESEWLRIKERWGRNGDDM</sequence>
<evidence type="ECO:0000313" key="2">
    <source>
        <dbReference type="Proteomes" id="UP000593566"/>
    </source>
</evidence>
<dbReference type="GeneID" id="59332307"/>
<comment type="caution">
    <text evidence="1">The sequence shown here is derived from an EMBL/GenBank/DDBJ whole genome shotgun (WGS) entry which is preliminary data.</text>
</comment>
<evidence type="ECO:0000313" key="1">
    <source>
        <dbReference type="EMBL" id="KAF6219430.1"/>
    </source>
</evidence>
<dbReference type="RefSeq" id="XP_037148865.1">
    <property type="nucleotide sequence ID" value="XM_037294818.1"/>
</dbReference>